<sequence>MQKSYKLTITAAIVGFGLGMMNTAQAAILTLSASSQGWWAAEGGLNVSNSNSNTNYITGNIRATDLRNYFTFDLDDIGNVSSATLQVQRFDGSENGIKILGLFDVSTPADVLSQKVNSPNNTIYSDLGSGKNYGTFDVSSSGDPNEILSFALNSDAIADINNRSGNFFSIGGALLGDIGLDSEEYLFAGSGDGTFATLVIDTDDSTTVPEPYTLGGIAVAGVAGLWLKRRRKASLTK</sequence>
<accession>A0ABR8KG29</accession>
<dbReference type="RefSeq" id="WP_190958289.1">
    <property type="nucleotide sequence ID" value="NZ_JACJTU010000036.1"/>
</dbReference>
<evidence type="ECO:0000313" key="2">
    <source>
        <dbReference type="EMBL" id="MBD2737716.1"/>
    </source>
</evidence>
<proteinExistence type="predicted"/>
<dbReference type="InterPro" id="IPR013424">
    <property type="entry name" value="Ice-binding_C"/>
</dbReference>
<feature type="chain" id="PRO_5045125268" evidence="1">
    <location>
        <begin position="27"/>
        <end position="237"/>
    </location>
</feature>
<organism evidence="2 3">
    <name type="scientific">Nostoc paludosum FACHB-159</name>
    <dbReference type="NCBI Taxonomy" id="2692908"/>
    <lineage>
        <taxon>Bacteria</taxon>
        <taxon>Bacillati</taxon>
        <taxon>Cyanobacteriota</taxon>
        <taxon>Cyanophyceae</taxon>
        <taxon>Nostocales</taxon>
        <taxon>Nostocaceae</taxon>
        <taxon>Nostoc</taxon>
    </lineage>
</organism>
<evidence type="ECO:0000256" key="1">
    <source>
        <dbReference type="SAM" id="SignalP"/>
    </source>
</evidence>
<feature type="signal peptide" evidence="1">
    <location>
        <begin position="1"/>
        <end position="26"/>
    </location>
</feature>
<dbReference type="Proteomes" id="UP000637383">
    <property type="component" value="Unassembled WGS sequence"/>
</dbReference>
<gene>
    <name evidence="2" type="ORF">H6H03_28155</name>
</gene>
<keyword evidence="3" id="KW-1185">Reference proteome</keyword>
<name>A0ABR8KG29_9NOSO</name>
<protein>
    <submittedName>
        <fullName evidence="2">PEP-CTERM sorting domain-containing protein</fullName>
    </submittedName>
</protein>
<dbReference type="EMBL" id="JACJTU010000036">
    <property type="protein sequence ID" value="MBD2737716.1"/>
    <property type="molecule type" value="Genomic_DNA"/>
</dbReference>
<reference evidence="2 3" key="1">
    <citation type="journal article" date="2020" name="ISME J.">
        <title>Comparative genomics reveals insights into cyanobacterial evolution and habitat adaptation.</title>
        <authorList>
            <person name="Chen M.Y."/>
            <person name="Teng W.K."/>
            <person name="Zhao L."/>
            <person name="Hu C.X."/>
            <person name="Zhou Y.K."/>
            <person name="Han B.P."/>
            <person name="Song L.R."/>
            <person name="Shu W.S."/>
        </authorList>
    </citation>
    <scope>NUCLEOTIDE SEQUENCE [LARGE SCALE GENOMIC DNA]</scope>
    <source>
        <strain evidence="2 3">FACHB-159</strain>
    </source>
</reference>
<evidence type="ECO:0000313" key="3">
    <source>
        <dbReference type="Proteomes" id="UP000637383"/>
    </source>
</evidence>
<comment type="caution">
    <text evidence="2">The sequence shown here is derived from an EMBL/GenBank/DDBJ whole genome shotgun (WGS) entry which is preliminary data.</text>
</comment>
<keyword evidence="1" id="KW-0732">Signal</keyword>
<dbReference type="NCBIfam" id="TIGR02595">
    <property type="entry name" value="PEP_CTERM"/>
    <property type="match status" value="1"/>
</dbReference>